<dbReference type="InterPro" id="IPR007627">
    <property type="entry name" value="RNA_pol_sigma70_r2"/>
</dbReference>
<name>A0A1S2LP12_9BACI</name>
<dbReference type="RefSeq" id="WP_071312670.1">
    <property type="nucleotide sequence ID" value="NZ_MLQQ01000009.1"/>
</dbReference>
<keyword evidence="2" id="KW-0731">Sigma factor</keyword>
<comment type="caution">
    <text evidence="7">The sequence shown here is derived from an EMBL/GenBank/DDBJ whole genome shotgun (WGS) entry which is preliminary data.</text>
</comment>
<evidence type="ECO:0000313" key="8">
    <source>
        <dbReference type="Proteomes" id="UP000180098"/>
    </source>
</evidence>
<dbReference type="GO" id="GO:0016987">
    <property type="term" value="F:sigma factor activity"/>
    <property type="evidence" value="ECO:0007669"/>
    <property type="project" value="UniProtKB-KW"/>
</dbReference>
<proteinExistence type="predicted"/>
<evidence type="ECO:0008006" key="9">
    <source>
        <dbReference type="Google" id="ProtNLM"/>
    </source>
</evidence>
<keyword evidence="3" id="KW-0238">DNA-binding</keyword>
<dbReference type="PANTHER" id="PTHR30385:SF4">
    <property type="entry name" value="RNA POLYMERASE SIGMA-E FACTOR"/>
    <property type="match status" value="1"/>
</dbReference>
<feature type="domain" description="RNA polymerase sigma-70 region 4" evidence="6">
    <location>
        <begin position="111"/>
        <end position="159"/>
    </location>
</feature>
<evidence type="ECO:0000256" key="2">
    <source>
        <dbReference type="ARBA" id="ARBA00023082"/>
    </source>
</evidence>
<dbReference type="InterPro" id="IPR014284">
    <property type="entry name" value="RNA_pol_sigma-70_dom"/>
</dbReference>
<sequence>MIPTDKSFDEIAKNYEPLIKKQLKLLNIYKDHEEYFQEGLIALWEAYKRFDPEKGKFSSFAIITVRGRLLSLLNKEKKFQDHHTLGESNNPHLVDQSVKVPLELEVVNSYLEGLSNREKLWIQEAILNEKKLSEIAKDHGVSTNTVKSWKKNVVKKLRKNITFE</sequence>
<evidence type="ECO:0000259" key="6">
    <source>
        <dbReference type="Pfam" id="PF04545"/>
    </source>
</evidence>
<dbReference type="Gene3D" id="1.10.10.10">
    <property type="entry name" value="Winged helix-like DNA-binding domain superfamily/Winged helix DNA-binding domain"/>
    <property type="match status" value="1"/>
</dbReference>
<dbReference type="AlphaFoldDB" id="A0A1S2LP12"/>
<dbReference type="NCBIfam" id="TIGR02937">
    <property type="entry name" value="sigma70-ECF"/>
    <property type="match status" value="1"/>
</dbReference>
<keyword evidence="1" id="KW-0805">Transcription regulation</keyword>
<evidence type="ECO:0000313" key="7">
    <source>
        <dbReference type="EMBL" id="OIJ14248.1"/>
    </source>
</evidence>
<protein>
    <recommendedName>
        <fullName evidence="9">RNA polymerase sigma-70 region 2 domain-containing protein</fullName>
    </recommendedName>
</protein>
<dbReference type="InterPro" id="IPR013324">
    <property type="entry name" value="RNA_pol_sigma_r3/r4-like"/>
</dbReference>
<feature type="domain" description="RNA polymerase sigma-70 region 2" evidence="5">
    <location>
        <begin position="14"/>
        <end position="78"/>
    </location>
</feature>
<dbReference type="Proteomes" id="UP000180098">
    <property type="component" value="Unassembled WGS sequence"/>
</dbReference>
<dbReference type="GO" id="GO:0006352">
    <property type="term" value="P:DNA-templated transcription initiation"/>
    <property type="evidence" value="ECO:0007669"/>
    <property type="project" value="InterPro"/>
</dbReference>
<dbReference type="OrthoDB" id="9783788at2"/>
<dbReference type="InterPro" id="IPR013325">
    <property type="entry name" value="RNA_pol_sigma_r2"/>
</dbReference>
<dbReference type="InterPro" id="IPR036388">
    <property type="entry name" value="WH-like_DNA-bd_sf"/>
</dbReference>
<dbReference type="EMBL" id="MLQQ01000009">
    <property type="protein sequence ID" value="OIJ14248.1"/>
    <property type="molecule type" value="Genomic_DNA"/>
</dbReference>
<dbReference type="NCBIfam" id="NF005248">
    <property type="entry name" value="PRK06759.1"/>
    <property type="match status" value="1"/>
</dbReference>
<dbReference type="Gene3D" id="1.10.1740.10">
    <property type="match status" value="1"/>
</dbReference>
<dbReference type="InterPro" id="IPR007630">
    <property type="entry name" value="RNA_pol_sigma70_r4"/>
</dbReference>
<evidence type="ECO:0000256" key="4">
    <source>
        <dbReference type="ARBA" id="ARBA00023163"/>
    </source>
</evidence>
<evidence type="ECO:0000256" key="3">
    <source>
        <dbReference type="ARBA" id="ARBA00023125"/>
    </source>
</evidence>
<accession>A0A1S2LP12</accession>
<evidence type="ECO:0000256" key="1">
    <source>
        <dbReference type="ARBA" id="ARBA00023015"/>
    </source>
</evidence>
<dbReference type="SUPFAM" id="SSF88659">
    <property type="entry name" value="Sigma3 and sigma4 domains of RNA polymerase sigma factors"/>
    <property type="match status" value="1"/>
</dbReference>
<keyword evidence="8" id="KW-1185">Reference proteome</keyword>
<dbReference type="PANTHER" id="PTHR30385">
    <property type="entry name" value="SIGMA FACTOR F FLAGELLAR"/>
    <property type="match status" value="1"/>
</dbReference>
<evidence type="ECO:0000259" key="5">
    <source>
        <dbReference type="Pfam" id="PF04542"/>
    </source>
</evidence>
<dbReference type="Pfam" id="PF04545">
    <property type="entry name" value="Sigma70_r4"/>
    <property type="match status" value="1"/>
</dbReference>
<reference evidence="7 8" key="1">
    <citation type="submission" date="2016-10" db="EMBL/GenBank/DDBJ databases">
        <title>Draft genome sequences of four alkaliphilic bacteria belonging to the Anaerobacillus genus.</title>
        <authorList>
            <person name="Bassil N.M."/>
            <person name="Lloyd J.R."/>
        </authorList>
    </citation>
    <scope>NUCLEOTIDE SEQUENCE [LARGE SCALE GENOMIC DNA]</scope>
    <source>
        <strain evidence="7 8">DSM 15340</strain>
    </source>
</reference>
<gene>
    <name evidence="7" type="ORF">BKP35_07035</name>
</gene>
<keyword evidence="4" id="KW-0804">Transcription</keyword>
<dbReference type="GO" id="GO:0003677">
    <property type="term" value="F:DNA binding"/>
    <property type="evidence" value="ECO:0007669"/>
    <property type="project" value="UniProtKB-KW"/>
</dbReference>
<dbReference type="SUPFAM" id="SSF88946">
    <property type="entry name" value="Sigma2 domain of RNA polymerase sigma factors"/>
    <property type="match status" value="1"/>
</dbReference>
<organism evidence="7 8">
    <name type="scientific">Anaerobacillus arseniciselenatis</name>
    <dbReference type="NCBI Taxonomy" id="85682"/>
    <lineage>
        <taxon>Bacteria</taxon>
        <taxon>Bacillati</taxon>
        <taxon>Bacillota</taxon>
        <taxon>Bacilli</taxon>
        <taxon>Bacillales</taxon>
        <taxon>Bacillaceae</taxon>
        <taxon>Anaerobacillus</taxon>
    </lineage>
</organism>
<dbReference type="Pfam" id="PF04542">
    <property type="entry name" value="Sigma70_r2"/>
    <property type="match status" value="1"/>
</dbReference>